<accession>A0A5N7MMW4</accession>
<sequence length="94" mass="10438">MSRTPPQHPADPFGGLLLPVSAWKALEDAQITSLKQLKTIAARLEQIPGMDREIAQLINDRLDHCAARRTVRVRLTFPKQPHRPLPGSPARSDA</sequence>
<gene>
    <name evidence="1" type="ORF">FS320_24550</name>
</gene>
<dbReference type="Proteomes" id="UP000403266">
    <property type="component" value="Unassembled WGS sequence"/>
</dbReference>
<dbReference type="EMBL" id="VOSK01000132">
    <property type="protein sequence ID" value="MPR28243.1"/>
    <property type="molecule type" value="Genomic_DNA"/>
</dbReference>
<name>A0A5N7MMW4_9HYPH</name>
<keyword evidence="2" id="KW-1185">Reference proteome</keyword>
<proteinExistence type="predicted"/>
<protein>
    <submittedName>
        <fullName evidence="1">Uncharacterized protein</fullName>
    </submittedName>
</protein>
<dbReference type="OrthoDB" id="8020693at2"/>
<reference evidence="1 2" key="1">
    <citation type="journal article" date="2019" name="Syst. Appl. Microbiol.">
        <title>Microvirga tunisiensis sp. nov., a root nodule symbiotic bacterium isolated from Lupinus micranthus and L. luteus grown in Northern Tunisia.</title>
        <authorList>
            <person name="Msaddak A."/>
            <person name="Rejili M."/>
            <person name="Duran D."/>
            <person name="Mars M."/>
            <person name="Palacios J.M."/>
            <person name="Ruiz-Argueso T."/>
            <person name="Rey L."/>
            <person name="Imperial J."/>
        </authorList>
    </citation>
    <scope>NUCLEOTIDE SEQUENCE [LARGE SCALE GENOMIC DNA]</scope>
    <source>
        <strain evidence="1 2">Lmie10</strain>
    </source>
</reference>
<organism evidence="1 2">
    <name type="scientific">Microvirga tunisiensis</name>
    <dbReference type="NCBI Taxonomy" id="2108360"/>
    <lineage>
        <taxon>Bacteria</taxon>
        <taxon>Pseudomonadati</taxon>
        <taxon>Pseudomonadota</taxon>
        <taxon>Alphaproteobacteria</taxon>
        <taxon>Hyphomicrobiales</taxon>
        <taxon>Methylobacteriaceae</taxon>
        <taxon>Microvirga</taxon>
    </lineage>
</organism>
<comment type="caution">
    <text evidence="1">The sequence shown here is derived from an EMBL/GenBank/DDBJ whole genome shotgun (WGS) entry which is preliminary data.</text>
</comment>
<evidence type="ECO:0000313" key="1">
    <source>
        <dbReference type="EMBL" id="MPR28243.1"/>
    </source>
</evidence>
<dbReference type="RefSeq" id="WP_152714542.1">
    <property type="nucleotide sequence ID" value="NZ_VOSJ01000133.1"/>
</dbReference>
<evidence type="ECO:0000313" key="2">
    <source>
        <dbReference type="Proteomes" id="UP000403266"/>
    </source>
</evidence>
<dbReference type="AlphaFoldDB" id="A0A5N7MMW4"/>